<dbReference type="GO" id="GO:0016757">
    <property type="term" value="F:glycosyltransferase activity"/>
    <property type="evidence" value="ECO:0007669"/>
    <property type="project" value="UniProtKB-KW"/>
</dbReference>
<keyword evidence="2" id="KW-0328">Glycosyltransferase</keyword>
<dbReference type="InterPro" id="IPR050834">
    <property type="entry name" value="Glycosyltransf_2"/>
</dbReference>
<protein>
    <submittedName>
        <fullName evidence="5">Glycosyltransferase involved in cell wall bisynthesis</fullName>
    </submittedName>
</protein>
<dbReference type="InterPro" id="IPR029044">
    <property type="entry name" value="Nucleotide-diphossugar_trans"/>
</dbReference>
<evidence type="ECO:0000313" key="6">
    <source>
        <dbReference type="Proteomes" id="UP000198967"/>
    </source>
</evidence>
<keyword evidence="3 5" id="KW-0808">Transferase</keyword>
<dbReference type="SUPFAM" id="SSF53448">
    <property type="entry name" value="Nucleotide-diphospho-sugar transferases"/>
    <property type="match status" value="1"/>
</dbReference>
<organism evidence="5 6">
    <name type="scientific">Pseudonocardia oroxyli</name>
    <dbReference type="NCBI Taxonomy" id="366584"/>
    <lineage>
        <taxon>Bacteria</taxon>
        <taxon>Bacillati</taxon>
        <taxon>Actinomycetota</taxon>
        <taxon>Actinomycetes</taxon>
        <taxon>Pseudonocardiales</taxon>
        <taxon>Pseudonocardiaceae</taxon>
        <taxon>Pseudonocardia</taxon>
    </lineage>
</organism>
<gene>
    <name evidence="5" type="ORF">SAMN05216377_10392</name>
</gene>
<comment type="similarity">
    <text evidence="1">Belongs to the glycosyltransferase 2 family.</text>
</comment>
<sequence>MTAGGPVGPVPGLAPAVSVVAAITDGDEHLGETIGSVLDQTERDFELVLFDNASRDRTFEVMRSFSDPRIRITRSGERLPRSEARNRALRFSSGALVKTVVDGDLLHPRCLELQSQPLLDDPGLALVAARRHVVDDRSRVLVPRRGLNGLIGTRSGDEVARKIVRGRANLIGDACNVLFRRESIDAAGGWRGRRDELLDLDCWLRLLHHGDFLGRPEPLAAVRMNGVPGQPGYADRVAGEHHAIVAELSGSSAYQVRVADRAIGAVTAPLGALRRAGLGIVAGRSAKRAEKERERELADA</sequence>
<evidence type="ECO:0000313" key="5">
    <source>
        <dbReference type="EMBL" id="SDF02819.1"/>
    </source>
</evidence>
<dbReference type="CDD" id="cd00761">
    <property type="entry name" value="Glyco_tranf_GTA_type"/>
    <property type="match status" value="1"/>
</dbReference>
<dbReference type="Pfam" id="PF00535">
    <property type="entry name" value="Glycos_transf_2"/>
    <property type="match status" value="1"/>
</dbReference>
<dbReference type="InterPro" id="IPR001173">
    <property type="entry name" value="Glyco_trans_2-like"/>
</dbReference>
<dbReference type="RefSeq" id="WP_093077709.1">
    <property type="nucleotide sequence ID" value="NZ_FNBE01000003.1"/>
</dbReference>
<dbReference type="OrthoDB" id="3177103at2"/>
<dbReference type="STRING" id="366584.SAMN05216377_10392"/>
<proteinExistence type="inferred from homology"/>
<name>A0A1G7HS36_PSEOR</name>
<evidence type="ECO:0000256" key="1">
    <source>
        <dbReference type="ARBA" id="ARBA00006739"/>
    </source>
</evidence>
<dbReference type="PANTHER" id="PTHR43685:SF5">
    <property type="entry name" value="GLYCOSYLTRANSFERASE EPSE-RELATED"/>
    <property type="match status" value="1"/>
</dbReference>
<evidence type="ECO:0000259" key="4">
    <source>
        <dbReference type="Pfam" id="PF00535"/>
    </source>
</evidence>
<evidence type="ECO:0000256" key="3">
    <source>
        <dbReference type="ARBA" id="ARBA00022679"/>
    </source>
</evidence>
<reference evidence="5 6" key="1">
    <citation type="submission" date="2016-10" db="EMBL/GenBank/DDBJ databases">
        <authorList>
            <person name="de Groot N.N."/>
        </authorList>
    </citation>
    <scope>NUCLEOTIDE SEQUENCE [LARGE SCALE GENOMIC DNA]</scope>
    <source>
        <strain evidence="5 6">CGMCC 4.3143</strain>
    </source>
</reference>
<dbReference type="PANTHER" id="PTHR43685">
    <property type="entry name" value="GLYCOSYLTRANSFERASE"/>
    <property type="match status" value="1"/>
</dbReference>
<feature type="domain" description="Glycosyltransferase 2-like" evidence="4">
    <location>
        <begin position="28"/>
        <end position="185"/>
    </location>
</feature>
<dbReference type="AlphaFoldDB" id="A0A1G7HS36"/>
<dbReference type="Gene3D" id="3.90.550.10">
    <property type="entry name" value="Spore Coat Polysaccharide Biosynthesis Protein SpsA, Chain A"/>
    <property type="match status" value="1"/>
</dbReference>
<dbReference type="EMBL" id="FNBE01000003">
    <property type="protein sequence ID" value="SDF02819.1"/>
    <property type="molecule type" value="Genomic_DNA"/>
</dbReference>
<evidence type="ECO:0000256" key="2">
    <source>
        <dbReference type="ARBA" id="ARBA00022676"/>
    </source>
</evidence>
<accession>A0A1G7HS36</accession>
<keyword evidence="6" id="KW-1185">Reference proteome</keyword>
<dbReference type="Proteomes" id="UP000198967">
    <property type="component" value="Unassembled WGS sequence"/>
</dbReference>